<dbReference type="SUPFAM" id="SSF55347">
    <property type="entry name" value="Glyceraldehyde-3-phosphate dehydrogenase-like, C-terminal domain"/>
    <property type="match status" value="1"/>
</dbReference>
<evidence type="ECO:0000256" key="4">
    <source>
        <dbReference type="ARBA" id="ARBA00022857"/>
    </source>
</evidence>
<feature type="binding site" evidence="9">
    <location>
        <position position="11"/>
    </location>
    <ligand>
        <name>NADPH</name>
        <dbReference type="ChEBI" id="CHEBI:57783"/>
    </ligand>
</feature>
<dbReference type="Pfam" id="PF13288">
    <property type="entry name" value="DXPR_C"/>
    <property type="match status" value="1"/>
</dbReference>
<evidence type="ECO:0000256" key="6">
    <source>
        <dbReference type="ARBA" id="ARBA00023211"/>
    </source>
</evidence>
<name>A0A2G5K6L6_9RHOB</name>
<dbReference type="AlphaFoldDB" id="A0A2G5K6L6"/>
<accession>A0A2G5K6L6</accession>
<feature type="binding site" evidence="9">
    <location>
        <position position="38"/>
    </location>
    <ligand>
        <name>NADPH</name>
        <dbReference type="ChEBI" id="CHEBI:57783"/>
    </ligand>
</feature>
<evidence type="ECO:0000313" key="13">
    <source>
        <dbReference type="EMBL" id="PIB24652.1"/>
    </source>
</evidence>
<evidence type="ECO:0000313" key="14">
    <source>
        <dbReference type="Proteomes" id="UP000231516"/>
    </source>
</evidence>
<evidence type="ECO:0000259" key="10">
    <source>
        <dbReference type="Pfam" id="PF02670"/>
    </source>
</evidence>
<feature type="binding site" evidence="9">
    <location>
        <position position="173"/>
    </location>
    <ligand>
        <name>1-deoxy-D-xylulose 5-phosphate</name>
        <dbReference type="ChEBI" id="CHEBI:57792"/>
    </ligand>
</feature>
<evidence type="ECO:0000259" key="11">
    <source>
        <dbReference type="Pfam" id="PF08436"/>
    </source>
</evidence>
<feature type="binding site" evidence="9">
    <location>
        <position position="123"/>
    </location>
    <ligand>
        <name>NADPH</name>
        <dbReference type="ChEBI" id="CHEBI:57783"/>
    </ligand>
</feature>
<comment type="caution">
    <text evidence="9">Lacks conserved residue(s) required for the propagation of feature annotation.</text>
</comment>
<feature type="binding site" evidence="9">
    <location>
        <position position="149"/>
    </location>
    <ligand>
        <name>1-deoxy-D-xylulose 5-phosphate</name>
        <dbReference type="ChEBI" id="CHEBI:57792"/>
    </ligand>
</feature>
<gene>
    <name evidence="9" type="primary">dxr</name>
    <name evidence="13" type="ORF">BFP76_05575</name>
</gene>
<keyword evidence="4 9" id="KW-0521">NADP</keyword>
<evidence type="ECO:0000256" key="1">
    <source>
        <dbReference type="ARBA" id="ARBA00005094"/>
    </source>
</evidence>
<dbReference type="EMBL" id="MDGM01000012">
    <property type="protein sequence ID" value="PIB24652.1"/>
    <property type="molecule type" value="Genomic_DNA"/>
</dbReference>
<dbReference type="GO" id="GO:0030145">
    <property type="term" value="F:manganese ion binding"/>
    <property type="evidence" value="ECO:0007669"/>
    <property type="project" value="TreeGrafter"/>
</dbReference>
<keyword evidence="9" id="KW-0460">Magnesium</keyword>
<dbReference type="InterPro" id="IPR036291">
    <property type="entry name" value="NAD(P)-bd_dom_sf"/>
</dbReference>
<dbReference type="InterPro" id="IPR013512">
    <property type="entry name" value="DXP_reductoisomerase_N"/>
</dbReference>
<evidence type="ECO:0000259" key="12">
    <source>
        <dbReference type="Pfam" id="PF13288"/>
    </source>
</evidence>
<feature type="binding site" evidence="9">
    <location>
        <position position="13"/>
    </location>
    <ligand>
        <name>NADPH</name>
        <dbReference type="ChEBI" id="CHEBI:57783"/>
    </ligand>
</feature>
<feature type="binding site" evidence="9">
    <location>
        <position position="147"/>
    </location>
    <ligand>
        <name>Mn(2+)</name>
        <dbReference type="ChEBI" id="CHEBI:29035"/>
    </ligand>
</feature>
<comment type="caution">
    <text evidence="13">The sequence shown here is derived from an EMBL/GenBank/DDBJ whole genome shotgun (WGS) entry which is preliminary data.</text>
</comment>
<dbReference type="GO" id="GO:0051484">
    <property type="term" value="P:isopentenyl diphosphate biosynthetic process, methylerythritol 4-phosphate pathway involved in terpenoid biosynthetic process"/>
    <property type="evidence" value="ECO:0007669"/>
    <property type="project" value="TreeGrafter"/>
</dbReference>
<feature type="binding site" evidence="9">
    <location>
        <position position="214"/>
    </location>
    <ligand>
        <name>1-deoxy-D-xylulose 5-phosphate</name>
        <dbReference type="ChEBI" id="CHEBI:57792"/>
    </ligand>
</feature>
<dbReference type="HAMAP" id="MF_00183">
    <property type="entry name" value="DXP_reductoisom"/>
    <property type="match status" value="1"/>
</dbReference>
<comment type="catalytic activity">
    <reaction evidence="8">
        <text>2-C-methyl-D-erythritol 4-phosphate + NADP(+) = 1-deoxy-D-xylulose 5-phosphate + NADPH + H(+)</text>
        <dbReference type="Rhea" id="RHEA:13717"/>
        <dbReference type="ChEBI" id="CHEBI:15378"/>
        <dbReference type="ChEBI" id="CHEBI:57783"/>
        <dbReference type="ChEBI" id="CHEBI:57792"/>
        <dbReference type="ChEBI" id="CHEBI:58262"/>
        <dbReference type="ChEBI" id="CHEBI:58349"/>
        <dbReference type="EC" id="1.1.1.267"/>
    </reaction>
    <physiologicalReaction direction="right-to-left" evidence="8">
        <dbReference type="Rhea" id="RHEA:13719"/>
    </physiologicalReaction>
</comment>
<feature type="binding site" evidence="9">
    <location>
        <position position="215"/>
    </location>
    <ligand>
        <name>1-deoxy-D-xylulose 5-phosphate</name>
        <dbReference type="ChEBI" id="CHEBI:57792"/>
    </ligand>
</feature>
<dbReference type="EC" id="1.1.1.267" evidence="9"/>
<dbReference type="Pfam" id="PF02670">
    <property type="entry name" value="DXP_reductoisom"/>
    <property type="match status" value="1"/>
</dbReference>
<evidence type="ECO:0000256" key="2">
    <source>
        <dbReference type="ARBA" id="ARBA00006825"/>
    </source>
</evidence>
<dbReference type="NCBIfam" id="TIGR00243">
    <property type="entry name" value="Dxr"/>
    <property type="match status" value="1"/>
</dbReference>
<dbReference type="GO" id="GO:0070402">
    <property type="term" value="F:NADPH binding"/>
    <property type="evidence" value="ECO:0007669"/>
    <property type="project" value="InterPro"/>
</dbReference>
<dbReference type="InterPro" id="IPR026877">
    <property type="entry name" value="DXPR_C"/>
</dbReference>
<dbReference type="PIRSF" id="PIRSF006205">
    <property type="entry name" value="Dxp_reductismrs"/>
    <property type="match status" value="1"/>
</dbReference>
<dbReference type="InterPro" id="IPR013644">
    <property type="entry name" value="DXP_reductoisomerase_C"/>
</dbReference>
<dbReference type="SUPFAM" id="SSF69055">
    <property type="entry name" value="1-deoxy-D-xylulose-5-phosphate reductoisomerase, C-terminal domain"/>
    <property type="match status" value="1"/>
</dbReference>
<feature type="domain" description="1-deoxy-D-xylulose 5-phosphate reductoisomerase C-terminal" evidence="11">
    <location>
        <begin position="143"/>
        <end position="226"/>
    </location>
</feature>
<feature type="domain" description="1-deoxy-D-xylulose 5-phosphate reductoisomerase N-terminal" evidence="10">
    <location>
        <begin position="4"/>
        <end position="129"/>
    </location>
</feature>
<sequence>MRSVSIFGATGSIGQTTLDVISQQADDIEIKVLTGNGNVALLAKQAQQFKPKTVVIADESKHAQLQQLLSGLDISVQAGRDAILQAARIDVDWVMSAVVGFAGFEISLIAAQHCKTLALANKESLVCGGPLLRKTCDEHATNLLPVDSEHSAILQCLNGENLNTVERVIITASGGPFRKYTLKEMRDVDASQAAAHPNWSMGQRISIDSASMFNKAMEVIEAKELFDLSNDQIEVLVHPQSIVHSIVGFNDGNMIAQLGPANMAGAIGYALNWPERAVLDQPRLSAKDLVSLDFSELDDKRFPAVSLARRAIDMGGLSGAVFNAAKEQALDLFLAQRIGFLDMATLVERALDHYMLSDWSREMSLANIQFADETTREFVQNCLTEDVA</sequence>
<keyword evidence="6 9" id="KW-0464">Manganese</keyword>
<dbReference type="GO" id="GO:0016853">
    <property type="term" value="F:isomerase activity"/>
    <property type="evidence" value="ECO:0007669"/>
    <property type="project" value="UniProtKB-KW"/>
</dbReference>
<feature type="domain" description="DXP reductoisomerase C-terminal" evidence="12">
    <location>
        <begin position="258"/>
        <end position="377"/>
    </location>
</feature>
<feature type="binding site" evidence="9">
    <location>
        <position position="148"/>
    </location>
    <ligand>
        <name>1-deoxy-D-xylulose 5-phosphate</name>
        <dbReference type="ChEBI" id="CHEBI:57792"/>
    </ligand>
</feature>
<evidence type="ECO:0000256" key="3">
    <source>
        <dbReference type="ARBA" id="ARBA00022723"/>
    </source>
</evidence>
<organism evidence="13 14">
    <name type="scientific">Paramylibacter kogurei</name>
    <dbReference type="NCBI Taxonomy" id="1889778"/>
    <lineage>
        <taxon>Bacteria</taxon>
        <taxon>Pseudomonadati</taxon>
        <taxon>Pseudomonadota</taxon>
        <taxon>Alphaproteobacteria</taxon>
        <taxon>Rhodobacterales</taxon>
        <taxon>Paracoccaceae</taxon>
        <taxon>Paramylibacter</taxon>
    </lineage>
</organism>
<dbReference type="Proteomes" id="UP000231516">
    <property type="component" value="Unassembled WGS sequence"/>
</dbReference>
<dbReference type="RefSeq" id="WP_099593200.1">
    <property type="nucleotide sequence ID" value="NZ_MDGM01000012.1"/>
</dbReference>
<dbReference type="SUPFAM" id="SSF51735">
    <property type="entry name" value="NAD(P)-binding Rossmann-fold domains"/>
    <property type="match status" value="1"/>
</dbReference>
<dbReference type="Pfam" id="PF08436">
    <property type="entry name" value="DXP_redisom_C"/>
    <property type="match status" value="1"/>
</dbReference>
<dbReference type="PANTHER" id="PTHR30525">
    <property type="entry name" value="1-DEOXY-D-XYLULOSE 5-PHOSPHATE REDUCTOISOMERASE"/>
    <property type="match status" value="1"/>
</dbReference>
<keyword evidence="13" id="KW-0413">Isomerase</keyword>
<keyword evidence="14" id="KW-1185">Reference proteome</keyword>
<feature type="binding site" evidence="9">
    <location>
        <position position="12"/>
    </location>
    <ligand>
        <name>NADPH</name>
        <dbReference type="ChEBI" id="CHEBI:57783"/>
    </ligand>
</feature>
<comment type="similarity">
    <text evidence="2 9">Belongs to the DXR family.</text>
</comment>
<dbReference type="PANTHER" id="PTHR30525:SF0">
    <property type="entry name" value="1-DEOXY-D-XYLULOSE 5-PHOSPHATE REDUCTOISOMERASE, CHLOROPLASTIC"/>
    <property type="match status" value="1"/>
</dbReference>
<feature type="binding site" evidence="9">
    <location>
        <position position="209"/>
    </location>
    <ligand>
        <name>1-deoxy-D-xylulose 5-phosphate</name>
        <dbReference type="ChEBI" id="CHEBI:57792"/>
    </ligand>
</feature>
<evidence type="ECO:0000256" key="8">
    <source>
        <dbReference type="ARBA" id="ARBA00048543"/>
    </source>
</evidence>
<keyword evidence="7 9" id="KW-0414">Isoprene biosynthesis</keyword>
<comment type="cofactor">
    <cofactor evidence="9">
        <name>Mg(2+)</name>
        <dbReference type="ChEBI" id="CHEBI:18420"/>
    </cofactor>
    <cofactor evidence="9">
        <name>Mn(2+)</name>
        <dbReference type="ChEBI" id="CHEBI:29035"/>
    </cofactor>
</comment>
<keyword evidence="3 9" id="KW-0479">Metal-binding</keyword>
<feature type="binding site" evidence="9">
    <location>
        <position position="121"/>
    </location>
    <ligand>
        <name>NADPH</name>
        <dbReference type="ChEBI" id="CHEBI:57783"/>
    </ligand>
</feature>
<dbReference type="InterPro" id="IPR003821">
    <property type="entry name" value="DXP_reductoisomerase"/>
</dbReference>
<dbReference type="GO" id="GO:0030604">
    <property type="term" value="F:1-deoxy-D-xylulose-5-phosphate reductoisomerase activity"/>
    <property type="evidence" value="ECO:0007669"/>
    <property type="project" value="UniProtKB-UniRule"/>
</dbReference>
<keyword evidence="5 9" id="KW-0560">Oxidoreductase</keyword>
<evidence type="ECO:0000256" key="5">
    <source>
        <dbReference type="ARBA" id="ARBA00023002"/>
    </source>
</evidence>
<evidence type="ECO:0000256" key="7">
    <source>
        <dbReference type="ARBA" id="ARBA00023229"/>
    </source>
</evidence>
<protein>
    <recommendedName>
        <fullName evidence="9">1-deoxy-D-xylulose 5-phosphate reductoisomerase</fullName>
        <shortName evidence="9">DXP reductoisomerase</shortName>
        <ecNumber evidence="9">1.1.1.267</ecNumber>
    </recommendedName>
    <alternativeName>
        <fullName evidence="9">1-deoxyxylulose-5-phosphate reductoisomerase</fullName>
    </alternativeName>
    <alternativeName>
        <fullName evidence="9">2-C-methyl-D-erythritol 4-phosphate synthase</fullName>
    </alternativeName>
</protein>
<dbReference type="OrthoDB" id="9806546at2"/>
<dbReference type="FunFam" id="3.40.50.720:FF:000045">
    <property type="entry name" value="1-deoxy-D-xylulose 5-phosphate reductoisomerase"/>
    <property type="match status" value="1"/>
</dbReference>
<feature type="binding site" evidence="9">
    <location>
        <position position="149"/>
    </location>
    <ligand>
        <name>Mn(2+)</name>
        <dbReference type="ChEBI" id="CHEBI:29035"/>
    </ligand>
</feature>
<dbReference type="InterPro" id="IPR036169">
    <property type="entry name" value="DXPR_C_sf"/>
</dbReference>
<feature type="binding site" evidence="9">
    <location>
        <position position="10"/>
    </location>
    <ligand>
        <name>NADPH</name>
        <dbReference type="ChEBI" id="CHEBI:57783"/>
    </ligand>
</feature>
<comment type="function">
    <text evidence="9">Catalyzes the NADPH-dependent rearrangement and reduction of 1-deoxy-D-xylulose-5-phosphate (DXP) to 2-C-methyl-D-erythritol 4-phosphate (MEP).</text>
</comment>
<feature type="binding site" evidence="9">
    <location>
        <position position="202"/>
    </location>
    <ligand>
        <name>NADPH</name>
        <dbReference type="ChEBI" id="CHEBI:57783"/>
    </ligand>
</feature>
<reference evidence="13 14" key="1">
    <citation type="submission" date="2016-08" db="EMBL/GenBank/DDBJ databases">
        <title>Draft genome of Amylibacter sp. strain 4G11.</title>
        <authorList>
            <person name="Wong S.-K."/>
            <person name="Hamasaki K."/>
            <person name="Yoshizawa S."/>
        </authorList>
    </citation>
    <scope>NUCLEOTIDE SEQUENCE [LARGE SCALE GENOMIC DNA]</scope>
    <source>
        <strain evidence="13 14">4G11</strain>
    </source>
</reference>
<feature type="binding site" evidence="9">
    <location>
        <position position="196"/>
    </location>
    <ligand>
        <name>1-deoxy-D-xylulose 5-phosphate</name>
        <dbReference type="ChEBI" id="CHEBI:57792"/>
    </ligand>
</feature>
<feature type="binding site" evidence="9">
    <location>
        <position position="218"/>
    </location>
    <ligand>
        <name>Mn(2+)</name>
        <dbReference type="ChEBI" id="CHEBI:29035"/>
    </ligand>
</feature>
<dbReference type="UniPathway" id="UPA00056">
    <property type="reaction ID" value="UER00092"/>
</dbReference>
<dbReference type="Gene3D" id="1.10.1740.10">
    <property type="match status" value="1"/>
</dbReference>
<proteinExistence type="inferred from homology"/>
<comment type="pathway">
    <text evidence="1 9">Isoprenoid biosynthesis; isopentenyl diphosphate biosynthesis via DXP pathway; isopentenyl diphosphate from 1-deoxy-D-xylulose 5-phosphate: step 1/6.</text>
</comment>
<feature type="binding site" evidence="9">
    <location>
        <position position="218"/>
    </location>
    <ligand>
        <name>1-deoxy-D-xylulose 5-phosphate</name>
        <dbReference type="ChEBI" id="CHEBI:57792"/>
    </ligand>
</feature>
<dbReference type="Gene3D" id="3.40.50.720">
    <property type="entry name" value="NAD(P)-binding Rossmann-like Domain"/>
    <property type="match status" value="1"/>
</dbReference>
<evidence type="ECO:0000256" key="9">
    <source>
        <dbReference type="HAMAP-Rule" id="MF_00183"/>
    </source>
</evidence>
<feature type="binding site" evidence="9">
    <location>
        <position position="122"/>
    </location>
    <ligand>
        <name>1-deoxy-D-xylulose 5-phosphate</name>
        <dbReference type="ChEBI" id="CHEBI:57792"/>
    </ligand>
</feature>